<protein>
    <recommendedName>
        <fullName evidence="4">YDG domain-containing protein</fullName>
    </recommendedName>
</protein>
<dbReference type="PANTHER" id="PTHR14140">
    <property type="entry name" value="E3 UBIQUITIN-PROTEIN LIGASE UHRF-RELATED"/>
    <property type="match status" value="1"/>
</dbReference>
<feature type="region of interest" description="Disordered" evidence="3">
    <location>
        <begin position="1"/>
        <end position="26"/>
    </location>
</feature>
<dbReference type="PANTHER" id="PTHR14140:SF27">
    <property type="entry name" value="OS04G0289800 PROTEIN"/>
    <property type="match status" value="1"/>
</dbReference>
<feature type="compositionally biased region" description="Basic and acidic residues" evidence="3">
    <location>
        <begin position="395"/>
        <end position="408"/>
    </location>
</feature>
<feature type="region of interest" description="Disordered" evidence="3">
    <location>
        <begin position="207"/>
        <end position="408"/>
    </location>
</feature>
<evidence type="ECO:0000259" key="4">
    <source>
        <dbReference type="PROSITE" id="PS51015"/>
    </source>
</evidence>
<dbReference type="SMART" id="SM00466">
    <property type="entry name" value="SRA"/>
    <property type="match status" value="1"/>
</dbReference>
<feature type="compositionally biased region" description="Pro residues" evidence="3">
    <location>
        <begin position="245"/>
        <end position="255"/>
    </location>
</feature>
<keyword evidence="1 2" id="KW-0539">Nucleus</keyword>
<evidence type="ECO:0000313" key="6">
    <source>
        <dbReference type="Proteomes" id="UP000292702"/>
    </source>
</evidence>
<feature type="compositionally biased region" description="Pro residues" evidence="3">
    <location>
        <begin position="262"/>
        <end position="273"/>
    </location>
</feature>
<feature type="domain" description="YDG" evidence="4">
    <location>
        <begin position="36"/>
        <end position="188"/>
    </location>
</feature>
<evidence type="ECO:0000256" key="1">
    <source>
        <dbReference type="ARBA" id="ARBA00023242"/>
    </source>
</evidence>
<reference evidence="5 6" key="1">
    <citation type="submission" date="2018-11" db="EMBL/GenBank/DDBJ databases">
        <title>Genome assembly of Steccherinum ochraceum LE-BIN_3174, the white-rot fungus of the Steccherinaceae family (The Residual Polyporoid clade, Polyporales, Basidiomycota).</title>
        <authorList>
            <person name="Fedorova T.V."/>
            <person name="Glazunova O.A."/>
            <person name="Landesman E.O."/>
            <person name="Moiseenko K.V."/>
            <person name="Psurtseva N.V."/>
            <person name="Savinova O.S."/>
            <person name="Shakhova N.V."/>
            <person name="Tyazhelova T.V."/>
            <person name="Vasina D.V."/>
        </authorList>
    </citation>
    <scope>NUCLEOTIDE SEQUENCE [LARGE SCALE GENOMIC DNA]</scope>
    <source>
        <strain evidence="5 6">LE-BIN_3174</strain>
    </source>
</reference>
<name>A0A4R0R8X3_9APHY</name>
<sequence>MSTTPSSSSSSPAPSVPPLKRLKPRSHCDSDIFGHVDPANNFIGKTWKMRRGLDASGVHPSIMQGIYGRQNEGAFSVVLSGGYEDDEDNGENFTYTGSGGRNKFLPSGKRARTGPQTMDQSFDHPKNASLQLSCKTGNPIRVVRGFKLMSIYAPAEGRYRYDGLYKITRAWTEKGRSGYIVCRYSFERLPNQPALPVLAYEQTLKHLRKSKPKSKRVKTDVSSNATQEPEATPSVAVSQDGNRPLPLPRSRPPAAPANLPLPRSPHAPAPTSLPLPRSQARPISQSSASAKASTSTSTLNSPPQTQFVPYPPADQKPIRFIMVAPPRYSPSQTQPDGGPSIKPEPVDASLPVVKPEPVEPDSSSLRGGSMVKPEPVDDSSRSLMTSTPTPAHSSRRYDGDEVKIEPQA</sequence>
<dbReference type="OrthoDB" id="2270193at2759"/>
<gene>
    <name evidence="5" type="ORF">EIP91_004742</name>
</gene>
<keyword evidence="6" id="KW-1185">Reference proteome</keyword>
<dbReference type="SUPFAM" id="SSF88697">
    <property type="entry name" value="PUA domain-like"/>
    <property type="match status" value="1"/>
</dbReference>
<dbReference type="GO" id="GO:0005634">
    <property type="term" value="C:nucleus"/>
    <property type="evidence" value="ECO:0007669"/>
    <property type="project" value="UniProtKB-SubCell"/>
</dbReference>
<feature type="compositionally biased region" description="Polar residues" evidence="3">
    <location>
        <begin position="381"/>
        <end position="392"/>
    </location>
</feature>
<feature type="compositionally biased region" description="Low complexity" evidence="3">
    <location>
        <begin position="1"/>
        <end position="13"/>
    </location>
</feature>
<dbReference type="InterPro" id="IPR036987">
    <property type="entry name" value="SRA-YDG_sf"/>
</dbReference>
<dbReference type="Proteomes" id="UP000292702">
    <property type="component" value="Unassembled WGS sequence"/>
</dbReference>
<comment type="subcellular location">
    <subcellularLocation>
        <location evidence="2">Nucleus</location>
    </subcellularLocation>
</comment>
<comment type="caution">
    <text evidence="5">The sequence shown here is derived from an EMBL/GenBank/DDBJ whole genome shotgun (WGS) entry which is preliminary data.</text>
</comment>
<dbReference type="GO" id="GO:0061630">
    <property type="term" value="F:ubiquitin protein ligase activity"/>
    <property type="evidence" value="ECO:0007669"/>
    <property type="project" value="TreeGrafter"/>
</dbReference>
<evidence type="ECO:0000313" key="5">
    <source>
        <dbReference type="EMBL" id="TCD63932.1"/>
    </source>
</evidence>
<dbReference type="AlphaFoldDB" id="A0A4R0R8X3"/>
<feature type="compositionally biased region" description="Low complexity" evidence="3">
    <location>
        <begin position="284"/>
        <end position="298"/>
    </location>
</feature>
<feature type="compositionally biased region" description="Polar residues" evidence="3">
    <location>
        <begin position="220"/>
        <end position="241"/>
    </location>
</feature>
<dbReference type="Pfam" id="PF02182">
    <property type="entry name" value="SAD_SRA"/>
    <property type="match status" value="1"/>
</dbReference>
<dbReference type="EMBL" id="RWJN01000265">
    <property type="protein sequence ID" value="TCD63932.1"/>
    <property type="molecule type" value="Genomic_DNA"/>
</dbReference>
<dbReference type="InterPro" id="IPR045134">
    <property type="entry name" value="UHRF1/2-like"/>
</dbReference>
<feature type="compositionally biased region" description="Basic residues" evidence="3">
    <location>
        <begin position="207"/>
        <end position="216"/>
    </location>
</feature>
<dbReference type="GO" id="GO:0016567">
    <property type="term" value="P:protein ubiquitination"/>
    <property type="evidence" value="ECO:0007669"/>
    <property type="project" value="TreeGrafter"/>
</dbReference>
<proteinExistence type="predicted"/>
<evidence type="ECO:0000256" key="2">
    <source>
        <dbReference type="PROSITE-ProRule" id="PRU00358"/>
    </source>
</evidence>
<dbReference type="PROSITE" id="PS51015">
    <property type="entry name" value="YDG"/>
    <property type="match status" value="1"/>
</dbReference>
<dbReference type="InterPro" id="IPR015947">
    <property type="entry name" value="PUA-like_sf"/>
</dbReference>
<dbReference type="STRING" id="92696.A0A4R0R8X3"/>
<evidence type="ECO:0000256" key="3">
    <source>
        <dbReference type="SAM" id="MobiDB-lite"/>
    </source>
</evidence>
<dbReference type="InterPro" id="IPR003105">
    <property type="entry name" value="SRA_YDG"/>
</dbReference>
<dbReference type="GO" id="GO:0044027">
    <property type="term" value="P:negative regulation of gene expression via chromosomal CpG island methylation"/>
    <property type="evidence" value="ECO:0007669"/>
    <property type="project" value="TreeGrafter"/>
</dbReference>
<dbReference type="Gene3D" id="2.30.280.10">
    <property type="entry name" value="SRA-YDG"/>
    <property type="match status" value="1"/>
</dbReference>
<organism evidence="5 6">
    <name type="scientific">Steccherinum ochraceum</name>
    <dbReference type="NCBI Taxonomy" id="92696"/>
    <lineage>
        <taxon>Eukaryota</taxon>
        <taxon>Fungi</taxon>
        <taxon>Dikarya</taxon>
        <taxon>Basidiomycota</taxon>
        <taxon>Agaricomycotina</taxon>
        <taxon>Agaricomycetes</taxon>
        <taxon>Polyporales</taxon>
        <taxon>Steccherinaceae</taxon>
        <taxon>Steccherinum</taxon>
    </lineage>
</organism>
<accession>A0A4R0R8X3</accession>